<evidence type="ECO:0000313" key="3">
    <source>
        <dbReference type="Proteomes" id="UP001065682"/>
    </source>
</evidence>
<keyword evidence="1" id="KW-0812">Transmembrane</keyword>
<sequence>MNGMEVETIQQMLAIVTLLLGALLIGIIFNAYRIVRQPTLLIFIYGLFTLVVGITFADLVSVFTPDDFTIAWSAIFSHVVVIIGLCVMAYGIMRG</sequence>
<feature type="transmembrane region" description="Helical" evidence="1">
    <location>
        <begin position="39"/>
        <end position="64"/>
    </location>
</feature>
<dbReference type="RefSeq" id="WP_261597765.1">
    <property type="nucleotide sequence ID" value="NZ_VHLL01000005.1"/>
</dbReference>
<dbReference type="Proteomes" id="UP001065682">
    <property type="component" value="Unassembled WGS sequence"/>
</dbReference>
<organism evidence="2 3">
    <name type="scientific">Methanoculleus formosensis</name>
    <dbReference type="NCBI Taxonomy" id="2590886"/>
    <lineage>
        <taxon>Archaea</taxon>
        <taxon>Methanobacteriati</taxon>
        <taxon>Methanobacteriota</taxon>
        <taxon>Stenosarchaea group</taxon>
        <taxon>Methanomicrobia</taxon>
        <taxon>Methanomicrobiales</taxon>
        <taxon>Methanomicrobiaceae</taxon>
        <taxon>Methanoculleus</taxon>
    </lineage>
</organism>
<dbReference type="AlphaFoldDB" id="A0A9E4ZL05"/>
<keyword evidence="1" id="KW-0472">Membrane</keyword>
<keyword evidence="1" id="KW-1133">Transmembrane helix</keyword>
<feature type="transmembrane region" description="Helical" evidence="1">
    <location>
        <begin position="70"/>
        <end position="93"/>
    </location>
</feature>
<dbReference type="EMBL" id="VHLL01000005">
    <property type="protein sequence ID" value="MCT8337653.1"/>
    <property type="molecule type" value="Genomic_DNA"/>
</dbReference>
<feature type="transmembrane region" description="Helical" evidence="1">
    <location>
        <begin position="12"/>
        <end position="32"/>
    </location>
</feature>
<gene>
    <name evidence="2" type="ORF">FKB36_09205</name>
</gene>
<evidence type="ECO:0000313" key="2">
    <source>
        <dbReference type="EMBL" id="MCT8337653.1"/>
    </source>
</evidence>
<proteinExistence type="predicted"/>
<comment type="caution">
    <text evidence="2">The sequence shown here is derived from an EMBL/GenBank/DDBJ whole genome shotgun (WGS) entry which is preliminary data.</text>
</comment>
<keyword evidence="3" id="KW-1185">Reference proteome</keyword>
<reference evidence="2" key="1">
    <citation type="submission" date="2019-06" db="EMBL/GenBank/DDBJ databases">
        <title>Methanoculleus strain from Tamsui River, Taipei, Taiwan.</title>
        <authorList>
            <person name="You Y.-T."/>
            <person name="Chen S.-C."/>
            <person name="Lai S.-J."/>
            <person name="Lee Y.-C."/>
            <person name="Lai M.-C."/>
        </authorList>
    </citation>
    <scope>NUCLEOTIDE SEQUENCE</scope>
    <source>
        <strain evidence="2">Afa-1</strain>
    </source>
</reference>
<accession>A0A9E4ZL05</accession>
<protein>
    <submittedName>
        <fullName evidence="2">Uncharacterized protein</fullName>
    </submittedName>
</protein>
<name>A0A9E4ZL05_9EURY</name>
<evidence type="ECO:0000256" key="1">
    <source>
        <dbReference type="SAM" id="Phobius"/>
    </source>
</evidence>